<dbReference type="EMBL" id="BPLR01017441">
    <property type="protein sequence ID" value="GIY91668.1"/>
    <property type="molecule type" value="Genomic_DNA"/>
</dbReference>
<dbReference type="AlphaFoldDB" id="A0AAV4XCY3"/>
<gene>
    <name evidence="2" type="ORF">CEXT_49771</name>
</gene>
<feature type="region of interest" description="Disordered" evidence="1">
    <location>
        <begin position="1"/>
        <end position="21"/>
    </location>
</feature>
<evidence type="ECO:0000313" key="3">
    <source>
        <dbReference type="Proteomes" id="UP001054945"/>
    </source>
</evidence>
<comment type="caution">
    <text evidence="2">The sequence shown here is derived from an EMBL/GenBank/DDBJ whole genome shotgun (WGS) entry which is preliminary data.</text>
</comment>
<evidence type="ECO:0000256" key="1">
    <source>
        <dbReference type="SAM" id="MobiDB-lite"/>
    </source>
</evidence>
<dbReference type="Proteomes" id="UP001054945">
    <property type="component" value="Unassembled WGS sequence"/>
</dbReference>
<protein>
    <submittedName>
        <fullName evidence="2">Uncharacterized protein</fullName>
    </submittedName>
</protein>
<sequence length="98" mass="11338">MSRSGAYSRLDKRKDEEKEKKNAGVLEEVENVLLSAAFLSIFKRLFKGYPFHNDHGRGEILFPFVISSSRKFLLLIYSTNPSTDLYRFNKCVVSQQTE</sequence>
<organism evidence="2 3">
    <name type="scientific">Caerostris extrusa</name>
    <name type="common">Bark spider</name>
    <name type="synonym">Caerostris bankana</name>
    <dbReference type="NCBI Taxonomy" id="172846"/>
    <lineage>
        <taxon>Eukaryota</taxon>
        <taxon>Metazoa</taxon>
        <taxon>Ecdysozoa</taxon>
        <taxon>Arthropoda</taxon>
        <taxon>Chelicerata</taxon>
        <taxon>Arachnida</taxon>
        <taxon>Araneae</taxon>
        <taxon>Araneomorphae</taxon>
        <taxon>Entelegynae</taxon>
        <taxon>Araneoidea</taxon>
        <taxon>Araneidae</taxon>
        <taxon>Caerostris</taxon>
    </lineage>
</organism>
<reference evidence="2 3" key="1">
    <citation type="submission" date="2021-06" db="EMBL/GenBank/DDBJ databases">
        <title>Caerostris extrusa draft genome.</title>
        <authorList>
            <person name="Kono N."/>
            <person name="Arakawa K."/>
        </authorList>
    </citation>
    <scope>NUCLEOTIDE SEQUENCE [LARGE SCALE GENOMIC DNA]</scope>
</reference>
<accession>A0AAV4XCY3</accession>
<evidence type="ECO:0000313" key="2">
    <source>
        <dbReference type="EMBL" id="GIY91668.1"/>
    </source>
</evidence>
<proteinExistence type="predicted"/>
<feature type="compositionally biased region" description="Basic and acidic residues" evidence="1">
    <location>
        <begin position="9"/>
        <end position="21"/>
    </location>
</feature>
<keyword evidence="3" id="KW-1185">Reference proteome</keyword>
<name>A0AAV4XCY3_CAEEX</name>